<keyword evidence="1" id="KW-0812">Transmembrane</keyword>
<dbReference type="EMBL" id="CP000614">
    <property type="protein sequence ID" value="ABO53452.1"/>
    <property type="molecule type" value="Genomic_DNA"/>
</dbReference>
<dbReference type="Pfam" id="PF20455">
    <property type="entry name" value="DUF6708"/>
    <property type="match status" value="1"/>
</dbReference>
<name>A4JAZ9_BURVG</name>
<proteinExistence type="predicted"/>
<evidence type="ECO:0000313" key="3">
    <source>
        <dbReference type="EMBL" id="ABO53452.1"/>
    </source>
</evidence>
<sequence>MDERVMKKCIGKPVPEWDLAHRLLINRFLGPDVQDFGSTFSINSTFMDVIEPSFLEKQWFVTGVFVVFLAALYGPYLYSYTHTGDASASDLFIADLMALSFVVVFGGIAWKLGRGLFFGLRYRPIRFHREARKLFAIRARRFFAKSGKGDVVWEAPWTEDSIFCLHRENTSFGTIFHIRHYTVDDHGNVMSVFSIGREWTGKRQVEMALAQWNYWCAYMNDGPNGLPKPMLFHTQRETPRESFLFSLYSFGMRAPVFIRMLMMPLILVFTVMRILANATCRDPVWPAAIEQISVIAPDDLYAEPRSGTPVGWGDTVLAQQRGEYPNDPKARVEDWGGEPDGRMYAAAWLENPGANMMHAAARS</sequence>
<dbReference type="eggNOG" id="ENOG5033SKC">
    <property type="taxonomic scope" value="Bacteria"/>
</dbReference>
<keyword evidence="1" id="KW-1133">Transmembrane helix</keyword>
<feature type="transmembrane region" description="Helical" evidence="1">
    <location>
        <begin position="256"/>
        <end position="276"/>
    </location>
</feature>
<feature type="transmembrane region" description="Helical" evidence="1">
    <location>
        <begin position="59"/>
        <end position="79"/>
    </location>
</feature>
<evidence type="ECO:0000313" key="4">
    <source>
        <dbReference type="Proteomes" id="UP000002287"/>
    </source>
</evidence>
<protein>
    <recommendedName>
        <fullName evidence="2">DUF6708 domain-containing protein</fullName>
    </recommendedName>
</protein>
<feature type="transmembrane region" description="Helical" evidence="1">
    <location>
        <begin position="91"/>
        <end position="113"/>
    </location>
</feature>
<evidence type="ECO:0000259" key="2">
    <source>
        <dbReference type="Pfam" id="PF20455"/>
    </source>
</evidence>
<evidence type="ECO:0000256" key="1">
    <source>
        <dbReference type="SAM" id="Phobius"/>
    </source>
</evidence>
<dbReference type="InterPro" id="IPR046554">
    <property type="entry name" value="DUF6708"/>
</dbReference>
<gene>
    <name evidence="3" type="ordered locus">Bcep1808_0440</name>
</gene>
<feature type="domain" description="DUF6708" evidence="2">
    <location>
        <begin position="112"/>
        <end position="296"/>
    </location>
</feature>
<accession>A4JAZ9</accession>
<reference evidence="4" key="1">
    <citation type="submission" date="2007-03" db="EMBL/GenBank/DDBJ databases">
        <title>Complete sequence of chromosome 1 of Burkholderia vietnamiensis G4.</title>
        <authorList>
            <consortium name="US DOE Joint Genome Institute"/>
            <person name="Copeland A."/>
            <person name="Lucas S."/>
            <person name="Lapidus A."/>
            <person name="Barry K."/>
            <person name="Detter J.C."/>
            <person name="Glavina del Rio T."/>
            <person name="Hammon N."/>
            <person name="Israni S."/>
            <person name="Dalin E."/>
            <person name="Tice H."/>
            <person name="Pitluck S."/>
            <person name="Chain P."/>
            <person name="Malfatti S."/>
            <person name="Shin M."/>
            <person name="Vergez L."/>
            <person name="Schmutz J."/>
            <person name="Larimer F."/>
            <person name="Land M."/>
            <person name="Hauser L."/>
            <person name="Kyrpides N."/>
            <person name="Tiedje J."/>
            <person name="Richardson P."/>
        </authorList>
    </citation>
    <scope>NUCLEOTIDE SEQUENCE [LARGE SCALE GENOMIC DNA]</scope>
    <source>
        <strain evidence="4">G4 / LMG 22486</strain>
    </source>
</reference>
<dbReference type="AlphaFoldDB" id="A4JAZ9"/>
<organism evidence="3 4">
    <name type="scientific">Burkholderia vietnamiensis (strain G4 / LMG 22486)</name>
    <name type="common">Burkholderia cepacia (strain R1808)</name>
    <dbReference type="NCBI Taxonomy" id="269482"/>
    <lineage>
        <taxon>Bacteria</taxon>
        <taxon>Pseudomonadati</taxon>
        <taxon>Pseudomonadota</taxon>
        <taxon>Betaproteobacteria</taxon>
        <taxon>Burkholderiales</taxon>
        <taxon>Burkholderiaceae</taxon>
        <taxon>Burkholderia</taxon>
        <taxon>Burkholderia cepacia complex</taxon>
    </lineage>
</organism>
<dbReference type="HOGENOM" id="CLU_056144_2_0_4"/>
<keyword evidence="1" id="KW-0472">Membrane</keyword>
<dbReference type="KEGG" id="bvi:Bcep1808_0440"/>
<dbReference type="Proteomes" id="UP000002287">
    <property type="component" value="Chromosome 1"/>
</dbReference>